<organism evidence="2 3">
    <name type="scientific">Sphingobium yanoikuyae</name>
    <name type="common">Sphingomonas yanoikuyae</name>
    <dbReference type="NCBI Taxonomy" id="13690"/>
    <lineage>
        <taxon>Bacteria</taxon>
        <taxon>Pseudomonadati</taxon>
        <taxon>Pseudomonadota</taxon>
        <taxon>Alphaproteobacteria</taxon>
        <taxon>Sphingomonadales</taxon>
        <taxon>Sphingomonadaceae</taxon>
        <taxon>Sphingobium</taxon>
    </lineage>
</organism>
<protein>
    <submittedName>
        <fullName evidence="2">Enoyl-CoA hydratase/isomerase family protein</fullName>
    </submittedName>
</protein>
<proteinExistence type="inferred from homology"/>
<gene>
    <name evidence="2" type="ORF">HH800_12235</name>
</gene>
<dbReference type="CDD" id="cd06558">
    <property type="entry name" value="crotonase-like"/>
    <property type="match status" value="1"/>
</dbReference>
<dbReference type="EMBL" id="CP053021">
    <property type="protein sequence ID" value="QJR02876.1"/>
    <property type="molecule type" value="Genomic_DNA"/>
</dbReference>
<dbReference type="Proteomes" id="UP000502611">
    <property type="component" value="Chromosome"/>
</dbReference>
<dbReference type="AlphaFoldDB" id="A0A6M4G7E8"/>
<sequence>MTMADAPHMLVEIQGPIVICTLNRPEKLNAMTQGMMDIFREALTLLRDSDELKVMLIRATGRYFCAGADLKGGKKPASMTARGIRENHRLGVYGVRAIYDEMEHIEKPIVIGHHAKCVGGGLELSLACDFRFAAESASYAFPEGLFGVLPASNGVSRLTRLCGPHWARWLIMANKSASADLALTIGLVHQVFPDESFEQDLMEFCRHLARQNGEQMGAAKVAVELAAELGRDSAAHVERMANSALMLNPDYLERLETYLAGVGSKDKLADAGEPA</sequence>
<dbReference type="GO" id="GO:0016853">
    <property type="term" value="F:isomerase activity"/>
    <property type="evidence" value="ECO:0007669"/>
    <property type="project" value="UniProtKB-KW"/>
</dbReference>
<dbReference type="InterPro" id="IPR029045">
    <property type="entry name" value="ClpP/crotonase-like_dom_sf"/>
</dbReference>
<accession>A0A6M4G7E8</accession>
<comment type="similarity">
    <text evidence="1">Belongs to the enoyl-CoA hydratase/isomerase family.</text>
</comment>
<keyword evidence="2" id="KW-0413">Isomerase</keyword>
<dbReference type="PANTHER" id="PTHR43802:SF1">
    <property type="entry name" value="IP11341P-RELATED"/>
    <property type="match status" value="1"/>
</dbReference>
<dbReference type="Pfam" id="PF00378">
    <property type="entry name" value="ECH_1"/>
    <property type="match status" value="1"/>
</dbReference>
<name>A0A6M4G7E8_SPHYA</name>
<dbReference type="Gene3D" id="3.90.226.10">
    <property type="entry name" value="2-enoyl-CoA Hydratase, Chain A, domain 1"/>
    <property type="match status" value="1"/>
</dbReference>
<reference evidence="2 3" key="1">
    <citation type="submission" date="2020-04" db="EMBL/GenBank/DDBJ databases">
        <title>The Whole Genome Analysis of High salt-tolerant Sphingobium yanoikuyae YC-XJ2 with Aryl organophosphorus flame retardants (aryl-OPFRs)-degrading capacity and characteristics of Related phosphotriesterase.</title>
        <authorList>
            <person name="Li X."/>
        </authorList>
    </citation>
    <scope>NUCLEOTIDE SEQUENCE [LARGE SCALE GENOMIC DNA]</scope>
    <source>
        <strain evidence="2 3">YC-XJ2</strain>
    </source>
</reference>
<evidence type="ECO:0000313" key="2">
    <source>
        <dbReference type="EMBL" id="QJR02876.1"/>
    </source>
</evidence>
<evidence type="ECO:0000313" key="3">
    <source>
        <dbReference type="Proteomes" id="UP000502611"/>
    </source>
</evidence>
<evidence type="ECO:0000256" key="1">
    <source>
        <dbReference type="ARBA" id="ARBA00005254"/>
    </source>
</evidence>
<dbReference type="InterPro" id="IPR001753">
    <property type="entry name" value="Enoyl-CoA_hydra/iso"/>
</dbReference>
<dbReference type="SUPFAM" id="SSF52096">
    <property type="entry name" value="ClpP/crotonase"/>
    <property type="match status" value="1"/>
</dbReference>
<dbReference type="PANTHER" id="PTHR43802">
    <property type="entry name" value="ENOYL-COA HYDRATASE"/>
    <property type="match status" value="1"/>
</dbReference>